<dbReference type="Gene3D" id="1.10.150.130">
    <property type="match status" value="1"/>
</dbReference>
<accession>A0A8J3J8D8</accession>
<dbReference type="GO" id="GO:0015074">
    <property type="term" value="P:DNA integration"/>
    <property type="evidence" value="ECO:0007669"/>
    <property type="project" value="UniProtKB-KW"/>
</dbReference>
<dbReference type="InterPro" id="IPR004107">
    <property type="entry name" value="Integrase_SAM-like_N"/>
</dbReference>
<dbReference type="PROSITE" id="PS51898">
    <property type="entry name" value="TYR_RECOMBINASE"/>
    <property type="match status" value="1"/>
</dbReference>
<evidence type="ECO:0000256" key="2">
    <source>
        <dbReference type="ARBA" id="ARBA00023125"/>
    </source>
</evidence>
<proteinExistence type="predicted"/>
<dbReference type="Pfam" id="PF00589">
    <property type="entry name" value="Phage_integrase"/>
    <property type="match status" value="1"/>
</dbReference>
<dbReference type="InterPro" id="IPR002104">
    <property type="entry name" value="Integrase_catalytic"/>
</dbReference>
<evidence type="ECO:0000256" key="4">
    <source>
        <dbReference type="PROSITE-ProRule" id="PRU01248"/>
    </source>
</evidence>
<gene>
    <name evidence="7" type="ORF">Aru02nite_11370</name>
</gene>
<reference evidence="7" key="1">
    <citation type="submission" date="2021-01" db="EMBL/GenBank/DDBJ databases">
        <title>Whole genome shotgun sequence of Actinocatenispora rupis NBRC 107355.</title>
        <authorList>
            <person name="Komaki H."/>
            <person name="Tamura T."/>
        </authorList>
    </citation>
    <scope>NUCLEOTIDE SEQUENCE</scope>
    <source>
        <strain evidence="7">NBRC 107355</strain>
    </source>
</reference>
<evidence type="ECO:0000256" key="3">
    <source>
        <dbReference type="ARBA" id="ARBA00023172"/>
    </source>
</evidence>
<evidence type="ECO:0000256" key="1">
    <source>
        <dbReference type="ARBA" id="ARBA00022908"/>
    </source>
</evidence>
<evidence type="ECO:0000313" key="8">
    <source>
        <dbReference type="Proteomes" id="UP000612808"/>
    </source>
</evidence>
<keyword evidence="1" id="KW-0229">DNA integration</keyword>
<dbReference type="AlphaFoldDB" id="A0A8J3J8D8"/>
<protein>
    <recommendedName>
        <fullName evidence="9">Site-specific recombinase XerD</fullName>
    </recommendedName>
</protein>
<dbReference type="InterPro" id="IPR010998">
    <property type="entry name" value="Integrase_recombinase_N"/>
</dbReference>
<dbReference type="Gene3D" id="1.10.443.10">
    <property type="entry name" value="Intergrase catalytic core"/>
    <property type="match status" value="1"/>
</dbReference>
<name>A0A8J3J8D8_9ACTN</name>
<dbReference type="InterPro" id="IPR044068">
    <property type="entry name" value="CB"/>
</dbReference>
<dbReference type="InterPro" id="IPR011010">
    <property type="entry name" value="DNA_brk_join_enz"/>
</dbReference>
<dbReference type="GO" id="GO:0006310">
    <property type="term" value="P:DNA recombination"/>
    <property type="evidence" value="ECO:0007669"/>
    <property type="project" value="UniProtKB-KW"/>
</dbReference>
<dbReference type="GO" id="GO:0003677">
    <property type="term" value="F:DNA binding"/>
    <property type="evidence" value="ECO:0007669"/>
    <property type="project" value="UniProtKB-UniRule"/>
</dbReference>
<feature type="domain" description="Tyr recombinase" evidence="5">
    <location>
        <begin position="196"/>
        <end position="393"/>
    </location>
</feature>
<comment type="caution">
    <text evidence="7">The sequence shown here is derived from an EMBL/GenBank/DDBJ whole genome shotgun (WGS) entry which is preliminary data.</text>
</comment>
<sequence>MPEPGDEATAAIVGDILEAAIADRQPLPTTEEVRRRIRSGLGPGDYPLVGEFLDHWLADRKRRGNLSMSTFRTYEAAIRLYHRPYLGHLRLDRLRRWHILDELDEIDTFNAQLYTMRASSDPALRALVRYRKPAGPTTVRHHMRVLHAALNSAVAEHLIASNPAEHLDLPSGSDSRALLWTDERVERWEATGRVPGRVMVWTPEQTGRFLDYAIADRLYALWYLLAFVGLRRGEACGLERGDVSRRTNTITIRQQLLLDGWTPVLSQPKTAGSAATVPIPGEVTDILTAHDIACGMARHEAGTGWHDSELLFTEADGAPLHPQKLSRQFSRMAREAGLPPISLHALRHGAATLALEAGTDMKVVQAMLRHTMQSTTLDLYTTVSDQLGRTATSNAIGIVPRST</sequence>
<dbReference type="CDD" id="cd01189">
    <property type="entry name" value="INT_ICEBs1_C_like"/>
    <property type="match status" value="1"/>
</dbReference>
<dbReference type="PANTHER" id="PTHR30349:SF91">
    <property type="entry name" value="INTA PROTEIN"/>
    <property type="match status" value="1"/>
</dbReference>
<dbReference type="InterPro" id="IPR050090">
    <property type="entry name" value="Tyrosine_recombinase_XerCD"/>
</dbReference>
<keyword evidence="3" id="KW-0233">DNA recombination</keyword>
<evidence type="ECO:0000259" key="5">
    <source>
        <dbReference type="PROSITE" id="PS51898"/>
    </source>
</evidence>
<evidence type="ECO:0000313" key="7">
    <source>
        <dbReference type="EMBL" id="GID10248.1"/>
    </source>
</evidence>
<dbReference type="RefSeq" id="WP_239076424.1">
    <property type="nucleotide sequence ID" value="NZ_BOMB01000006.1"/>
</dbReference>
<dbReference type="SUPFAM" id="SSF56349">
    <property type="entry name" value="DNA breaking-rejoining enzymes"/>
    <property type="match status" value="1"/>
</dbReference>
<organism evidence="7 8">
    <name type="scientific">Actinocatenispora rupis</name>
    <dbReference type="NCBI Taxonomy" id="519421"/>
    <lineage>
        <taxon>Bacteria</taxon>
        <taxon>Bacillati</taxon>
        <taxon>Actinomycetota</taxon>
        <taxon>Actinomycetes</taxon>
        <taxon>Micromonosporales</taxon>
        <taxon>Micromonosporaceae</taxon>
        <taxon>Actinocatenispora</taxon>
    </lineage>
</organism>
<keyword evidence="8" id="KW-1185">Reference proteome</keyword>
<dbReference type="PROSITE" id="PS51900">
    <property type="entry name" value="CB"/>
    <property type="match status" value="1"/>
</dbReference>
<dbReference type="EMBL" id="BOMB01000006">
    <property type="protein sequence ID" value="GID10248.1"/>
    <property type="molecule type" value="Genomic_DNA"/>
</dbReference>
<dbReference type="Pfam" id="PF14659">
    <property type="entry name" value="Phage_int_SAM_3"/>
    <property type="match status" value="1"/>
</dbReference>
<keyword evidence="2 4" id="KW-0238">DNA-binding</keyword>
<evidence type="ECO:0008006" key="9">
    <source>
        <dbReference type="Google" id="ProtNLM"/>
    </source>
</evidence>
<dbReference type="InterPro" id="IPR013762">
    <property type="entry name" value="Integrase-like_cat_sf"/>
</dbReference>
<evidence type="ECO:0000259" key="6">
    <source>
        <dbReference type="PROSITE" id="PS51900"/>
    </source>
</evidence>
<dbReference type="Proteomes" id="UP000612808">
    <property type="component" value="Unassembled WGS sequence"/>
</dbReference>
<dbReference type="PANTHER" id="PTHR30349">
    <property type="entry name" value="PHAGE INTEGRASE-RELATED"/>
    <property type="match status" value="1"/>
</dbReference>
<feature type="domain" description="Core-binding (CB)" evidence="6">
    <location>
        <begin position="43"/>
        <end position="154"/>
    </location>
</feature>